<reference evidence="1 2" key="1">
    <citation type="submission" date="2013-03" db="EMBL/GenBank/DDBJ databases">
        <title>The Genome Sequence of Exophiala aquamarina CBS 119918.</title>
        <authorList>
            <consortium name="The Broad Institute Genomics Platform"/>
            <person name="Cuomo C."/>
            <person name="de Hoog S."/>
            <person name="Gorbushina A."/>
            <person name="Walker B."/>
            <person name="Young S.K."/>
            <person name="Zeng Q."/>
            <person name="Gargeya S."/>
            <person name="Fitzgerald M."/>
            <person name="Haas B."/>
            <person name="Abouelleil A."/>
            <person name="Allen A.W."/>
            <person name="Alvarado L."/>
            <person name="Arachchi H.M."/>
            <person name="Berlin A.M."/>
            <person name="Chapman S.B."/>
            <person name="Gainer-Dewar J."/>
            <person name="Goldberg J."/>
            <person name="Griggs A."/>
            <person name="Gujja S."/>
            <person name="Hansen M."/>
            <person name="Howarth C."/>
            <person name="Imamovic A."/>
            <person name="Ireland A."/>
            <person name="Larimer J."/>
            <person name="McCowan C."/>
            <person name="Murphy C."/>
            <person name="Pearson M."/>
            <person name="Poon T.W."/>
            <person name="Priest M."/>
            <person name="Roberts A."/>
            <person name="Saif S."/>
            <person name="Shea T."/>
            <person name="Sisk P."/>
            <person name="Sykes S."/>
            <person name="Wortman J."/>
            <person name="Nusbaum C."/>
            <person name="Birren B."/>
        </authorList>
    </citation>
    <scope>NUCLEOTIDE SEQUENCE [LARGE SCALE GENOMIC DNA]</scope>
    <source>
        <strain evidence="1 2">CBS 119918</strain>
    </source>
</reference>
<dbReference type="Gene3D" id="3.40.50.1580">
    <property type="entry name" value="Nucleoside phosphorylase domain"/>
    <property type="match status" value="1"/>
</dbReference>
<sequence length="102" mass="11050">MSNAADIDAPAVIAAIRHPPGQSRIETRQAVSTGPIAPPEPIEYHIAVICALEEEAEAVRAAFDHRWDLQAEGDNIVKHHGDKNQYNTGVIVKHNVVLATPD</sequence>
<dbReference type="Proteomes" id="UP000027920">
    <property type="component" value="Unassembled WGS sequence"/>
</dbReference>
<dbReference type="EMBL" id="AMGV01000004">
    <property type="protein sequence ID" value="KEF57273.1"/>
    <property type="molecule type" value="Genomic_DNA"/>
</dbReference>
<dbReference type="VEuPathDB" id="FungiDB:A1O9_05190"/>
<dbReference type="InterPro" id="IPR035994">
    <property type="entry name" value="Nucleoside_phosphorylase_sf"/>
</dbReference>
<organism evidence="1 2">
    <name type="scientific">Exophiala aquamarina CBS 119918</name>
    <dbReference type="NCBI Taxonomy" id="1182545"/>
    <lineage>
        <taxon>Eukaryota</taxon>
        <taxon>Fungi</taxon>
        <taxon>Dikarya</taxon>
        <taxon>Ascomycota</taxon>
        <taxon>Pezizomycotina</taxon>
        <taxon>Eurotiomycetes</taxon>
        <taxon>Chaetothyriomycetidae</taxon>
        <taxon>Chaetothyriales</taxon>
        <taxon>Herpotrichiellaceae</taxon>
        <taxon>Exophiala</taxon>
    </lineage>
</organism>
<dbReference type="HOGENOM" id="CLU_2277489_0_0_1"/>
<dbReference type="AlphaFoldDB" id="A0A072PDD8"/>
<accession>A0A072PDD8</accession>
<keyword evidence="2" id="KW-1185">Reference proteome</keyword>
<name>A0A072PDD8_9EURO</name>
<evidence type="ECO:0000313" key="1">
    <source>
        <dbReference type="EMBL" id="KEF57273.1"/>
    </source>
</evidence>
<protein>
    <submittedName>
        <fullName evidence="1">Uncharacterized protein</fullName>
    </submittedName>
</protein>
<proteinExistence type="predicted"/>
<dbReference type="GO" id="GO:0009116">
    <property type="term" value="P:nucleoside metabolic process"/>
    <property type="evidence" value="ECO:0007669"/>
    <property type="project" value="InterPro"/>
</dbReference>
<dbReference type="RefSeq" id="XP_013259863.1">
    <property type="nucleotide sequence ID" value="XM_013404409.1"/>
</dbReference>
<dbReference type="GO" id="GO:0003824">
    <property type="term" value="F:catalytic activity"/>
    <property type="evidence" value="ECO:0007669"/>
    <property type="project" value="InterPro"/>
</dbReference>
<evidence type="ECO:0000313" key="2">
    <source>
        <dbReference type="Proteomes" id="UP000027920"/>
    </source>
</evidence>
<gene>
    <name evidence="1" type="ORF">A1O9_05190</name>
</gene>
<dbReference type="GeneID" id="25280116"/>
<comment type="caution">
    <text evidence="1">The sequence shown here is derived from an EMBL/GenBank/DDBJ whole genome shotgun (WGS) entry which is preliminary data.</text>
</comment>